<accession>A0A238H3A4</accession>
<proteinExistence type="predicted"/>
<protein>
    <submittedName>
        <fullName evidence="2">Uncharacterized protein</fullName>
    </submittedName>
</protein>
<feature type="region of interest" description="Disordered" evidence="1">
    <location>
        <begin position="1"/>
        <end position="37"/>
    </location>
</feature>
<dbReference type="EMBL" id="FXAN01000042">
    <property type="protein sequence ID" value="SMF99605.1"/>
    <property type="molecule type" value="Genomic_DNA"/>
</dbReference>
<reference evidence="2 3" key="1">
    <citation type="submission" date="2017-04" db="EMBL/GenBank/DDBJ databases">
        <authorList>
            <person name="Afonso C.L."/>
            <person name="Miller P.J."/>
            <person name="Scott M.A."/>
            <person name="Spackman E."/>
            <person name="Goraichik I."/>
            <person name="Dimitrov K.M."/>
            <person name="Suarez D.L."/>
            <person name="Swayne D.E."/>
        </authorList>
    </citation>
    <scope>NUCLEOTIDE SEQUENCE [LARGE SCALE GENOMIC DNA]</scope>
    <source>
        <strain evidence="2">LMG 28154</strain>
    </source>
</reference>
<gene>
    <name evidence="2" type="ORF">BSIN_2788</name>
</gene>
<organism evidence="2 3">
    <name type="scientific">Burkholderia singularis</name>
    <dbReference type="NCBI Taxonomy" id="1503053"/>
    <lineage>
        <taxon>Bacteria</taxon>
        <taxon>Pseudomonadati</taxon>
        <taxon>Pseudomonadota</taxon>
        <taxon>Betaproteobacteria</taxon>
        <taxon>Burkholderiales</taxon>
        <taxon>Burkholderiaceae</taxon>
        <taxon>Burkholderia</taxon>
        <taxon>pseudomallei group</taxon>
    </lineage>
</organism>
<dbReference type="Proteomes" id="UP000198460">
    <property type="component" value="Unassembled WGS sequence"/>
</dbReference>
<evidence type="ECO:0000256" key="1">
    <source>
        <dbReference type="SAM" id="MobiDB-lite"/>
    </source>
</evidence>
<evidence type="ECO:0000313" key="2">
    <source>
        <dbReference type="EMBL" id="SMF99605.1"/>
    </source>
</evidence>
<evidence type="ECO:0000313" key="3">
    <source>
        <dbReference type="Proteomes" id="UP000198460"/>
    </source>
</evidence>
<name>A0A238H3A4_9BURK</name>
<dbReference type="AlphaFoldDB" id="A0A238H3A4"/>
<sequence length="37" mass="3809">MAEAQGVPLAPALASASRNRATQLPLPAEVPIRGRQA</sequence>